<keyword evidence="3" id="KW-0411">Iron-sulfur</keyword>
<dbReference type="EMBL" id="JARUJP010000010">
    <property type="protein sequence ID" value="MDW8801563.1"/>
    <property type="molecule type" value="Genomic_DNA"/>
</dbReference>
<keyword evidence="6" id="KW-1185">Reference proteome</keyword>
<evidence type="ECO:0000256" key="2">
    <source>
        <dbReference type="ARBA" id="ARBA00023004"/>
    </source>
</evidence>
<evidence type="ECO:0000313" key="6">
    <source>
        <dbReference type="Proteomes" id="UP001281656"/>
    </source>
</evidence>
<dbReference type="InterPro" id="IPR029039">
    <property type="entry name" value="Flavoprotein-like_sf"/>
</dbReference>
<dbReference type="InterPro" id="IPR017900">
    <property type="entry name" value="4Fe4S_Fe_S_CS"/>
</dbReference>
<dbReference type="Gene3D" id="3.40.50.360">
    <property type="match status" value="1"/>
</dbReference>
<dbReference type="InterPro" id="IPR017896">
    <property type="entry name" value="4Fe4S_Fe-S-bd"/>
</dbReference>
<evidence type="ECO:0000256" key="1">
    <source>
        <dbReference type="ARBA" id="ARBA00022723"/>
    </source>
</evidence>
<evidence type="ECO:0000259" key="4">
    <source>
        <dbReference type="PROSITE" id="PS51379"/>
    </source>
</evidence>
<sequence>MIFYFSGTGNSLQVAKSIAEDNDDRLISIAAEMNKKDADFNYTLKDNEVIGFVYPVYAWAPPKMVIELIEKLKFNNYKDNYIFSVATCGANIGNTMKVLGDALEKKNLNLNSGFSIEMPNNYIIMGNVDSKEIEKKKLLAAEESLKNINKVIKERKKNVFQITKGAMPGLLTGVINPLFAKGAANTKKFYAKDNCTGCGICESVCNCKTIKVEGKPKWGKVCTQCLACIHLCPVGAIQYGKGTESKGRYKNPNITVEEMKVNS</sequence>
<comment type="caution">
    <text evidence="5">The sequence shown here is derived from an EMBL/GenBank/DDBJ whole genome shotgun (WGS) entry which is preliminary data.</text>
</comment>
<dbReference type="Pfam" id="PF12724">
    <property type="entry name" value="Flavodoxin_5"/>
    <property type="match status" value="1"/>
</dbReference>
<evidence type="ECO:0000256" key="3">
    <source>
        <dbReference type="ARBA" id="ARBA00023014"/>
    </source>
</evidence>
<dbReference type="PROSITE" id="PS51379">
    <property type="entry name" value="4FE4S_FER_2"/>
    <property type="match status" value="2"/>
</dbReference>
<dbReference type="PROSITE" id="PS00198">
    <property type="entry name" value="4FE4S_FER_1"/>
    <property type="match status" value="1"/>
</dbReference>
<gene>
    <name evidence="5" type="ORF">P8V03_10405</name>
</gene>
<accession>A0ABU4JUG8</accession>
<dbReference type="Gene3D" id="3.30.70.20">
    <property type="match status" value="1"/>
</dbReference>
<dbReference type="NCBIfam" id="NF038196">
    <property type="entry name" value="ferrodoxin_EFR1"/>
    <property type="match status" value="1"/>
</dbReference>
<evidence type="ECO:0000313" key="5">
    <source>
        <dbReference type="EMBL" id="MDW8801563.1"/>
    </source>
</evidence>
<feature type="domain" description="4Fe-4S ferredoxin-type" evidence="4">
    <location>
        <begin position="222"/>
        <end position="242"/>
    </location>
</feature>
<dbReference type="InterPro" id="IPR026816">
    <property type="entry name" value="Flavodoxin_dom"/>
</dbReference>
<keyword evidence="1" id="KW-0479">Metal-binding</keyword>
<dbReference type="InterPro" id="IPR047964">
    <property type="entry name" value="EFR1-like"/>
</dbReference>
<reference evidence="5 6" key="1">
    <citation type="submission" date="2023-04" db="EMBL/GenBank/DDBJ databases">
        <title>Clostridium tannerae sp. nov., isolated from the fecal material of an alpaca.</title>
        <authorList>
            <person name="Miller S."/>
            <person name="Hendry M."/>
            <person name="King J."/>
            <person name="Sankaranarayanan K."/>
            <person name="Lawson P.A."/>
        </authorList>
    </citation>
    <scope>NUCLEOTIDE SEQUENCE [LARGE SCALE GENOMIC DNA]</scope>
    <source>
        <strain evidence="5 6">A1-XYC3</strain>
    </source>
</reference>
<dbReference type="SUPFAM" id="SSF54862">
    <property type="entry name" value="4Fe-4S ferredoxins"/>
    <property type="match status" value="1"/>
</dbReference>
<dbReference type="SUPFAM" id="SSF52218">
    <property type="entry name" value="Flavoproteins"/>
    <property type="match status" value="1"/>
</dbReference>
<dbReference type="RefSeq" id="WP_318798105.1">
    <property type="nucleotide sequence ID" value="NZ_JARUJP010000010.1"/>
</dbReference>
<keyword evidence="2" id="KW-0408">Iron</keyword>
<proteinExistence type="predicted"/>
<feature type="domain" description="4Fe-4S ferredoxin-type" evidence="4">
    <location>
        <begin position="186"/>
        <end position="215"/>
    </location>
</feature>
<organism evidence="5 6">
    <name type="scientific">Clostridium tanneri</name>
    <dbReference type="NCBI Taxonomy" id="3037988"/>
    <lineage>
        <taxon>Bacteria</taxon>
        <taxon>Bacillati</taxon>
        <taxon>Bacillota</taxon>
        <taxon>Clostridia</taxon>
        <taxon>Eubacteriales</taxon>
        <taxon>Clostridiaceae</taxon>
        <taxon>Clostridium</taxon>
    </lineage>
</organism>
<dbReference type="Proteomes" id="UP001281656">
    <property type="component" value="Unassembled WGS sequence"/>
</dbReference>
<protein>
    <submittedName>
        <fullName evidence="5">EFR1 family ferrodoxin</fullName>
    </submittedName>
</protein>
<name>A0ABU4JUG8_9CLOT</name>